<dbReference type="Proteomes" id="UP000827284">
    <property type="component" value="Unassembled WGS sequence"/>
</dbReference>
<evidence type="ECO:0000313" key="7">
    <source>
        <dbReference type="EMBL" id="GJJ79207.1"/>
    </source>
</evidence>
<keyword evidence="3 6" id="KW-0812">Transmembrane</keyword>
<dbReference type="PANTHER" id="PTHR28525:SF1">
    <property type="entry name" value="REACTIVE OXYGEN SPECIES MODULATOR 1"/>
    <property type="match status" value="1"/>
</dbReference>
<organism evidence="7 8">
    <name type="scientific">Entomortierella parvispora</name>
    <dbReference type="NCBI Taxonomy" id="205924"/>
    <lineage>
        <taxon>Eukaryota</taxon>
        <taxon>Fungi</taxon>
        <taxon>Fungi incertae sedis</taxon>
        <taxon>Mucoromycota</taxon>
        <taxon>Mortierellomycotina</taxon>
        <taxon>Mortierellomycetes</taxon>
        <taxon>Mortierellales</taxon>
        <taxon>Mortierellaceae</taxon>
        <taxon>Entomortierella</taxon>
    </lineage>
</organism>
<dbReference type="GO" id="GO:0030150">
    <property type="term" value="P:protein import into mitochondrial matrix"/>
    <property type="evidence" value="ECO:0007669"/>
    <property type="project" value="TreeGrafter"/>
</dbReference>
<dbReference type="EMBL" id="BQFW01000015">
    <property type="protein sequence ID" value="GJJ79207.1"/>
    <property type="molecule type" value="Genomic_DNA"/>
</dbReference>
<evidence type="ECO:0000256" key="3">
    <source>
        <dbReference type="ARBA" id="ARBA00022692"/>
    </source>
</evidence>
<name>A0A9P3M2M2_9FUNG</name>
<dbReference type="InterPro" id="IPR018450">
    <property type="entry name" value="Romo1/Mgr2"/>
</dbReference>
<protein>
    <recommendedName>
        <fullName evidence="9">Protein MGR2</fullName>
    </recommendedName>
</protein>
<comment type="similarity">
    <text evidence="2">Belongs to the MGR2 family.</text>
</comment>
<evidence type="ECO:0000256" key="4">
    <source>
        <dbReference type="ARBA" id="ARBA00022989"/>
    </source>
</evidence>
<dbReference type="GO" id="GO:0045039">
    <property type="term" value="P:protein insertion into mitochondrial inner membrane"/>
    <property type="evidence" value="ECO:0007669"/>
    <property type="project" value="TreeGrafter"/>
</dbReference>
<keyword evidence="4 6" id="KW-1133">Transmembrane helix</keyword>
<dbReference type="PANTHER" id="PTHR28525">
    <property type="entry name" value="REACTIVE OXYGEN SPECIES MODULATOR 1"/>
    <property type="match status" value="1"/>
</dbReference>
<keyword evidence="5 6" id="KW-0472">Membrane</keyword>
<dbReference type="SMART" id="SM01378">
    <property type="entry name" value="Romo1"/>
    <property type="match status" value="1"/>
</dbReference>
<dbReference type="Pfam" id="PF10247">
    <property type="entry name" value="Romo1"/>
    <property type="match status" value="1"/>
</dbReference>
<evidence type="ECO:0000256" key="6">
    <source>
        <dbReference type="SAM" id="Phobius"/>
    </source>
</evidence>
<sequence>MEPTKFERAKVGAMMGGAVGLCIGLVFGGISAMRNGPGSRGYVNNLAQTMLSSTATFAFFMAIGSVIRSEEAKAIDYSSLEFNNSKRFKTPPVIILQQQRDSDSRR</sequence>
<comment type="subcellular location">
    <subcellularLocation>
        <location evidence="1">Membrane</location>
    </subcellularLocation>
</comment>
<evidence type="ECO:0008006" key="9">
    <source>
        <dbReference type="Google" id="ProtNLM"/>
    </source>
</evidence>
<feature type="transmembrane region" description="Helical" evidence="6">
    <location>
        <begin position="45"/>
        <end position="67"/>
    </location>
</feature>
<feature type="transmembrane region" description="Helical" evidence="6">
    <location>
        <begin position="12"/>
        <end position="33"/>
    </location>
</feature>
<evidence type="ECO:0000313" key="8">
    <source>
        <dbReference type="Proteomes" id="UP000827284"/>
    </source>
</evidence>
<evidence type="ECO:0000256" key="2">
    <source>
        <dbReference type="ARBA" id="ARBA00007839"/>
    </source>
</evidence>
<comment type="caution">
    <text evidence="7">The sequence shown here is derived from an EMBL/GenBank/DDBJ whole genome shotgun (WGS) entry which is preliminary data.</text>
</comment>
<gene>
    <name evidence="7" type="ORF">EMPS_11566</name>
</gene>
<proteinExistence type="inferred from homology"/>
<reference evidence="7" key="1">
    <citation type="submission" date="2021-11" db="EMBL/GenBank/DDBJ databases">
        <authorList>
            <person name="Herlambang A."/>
            <person name="Guo Y."/>
            <person name="Takashima Y."/>
            <person name="Nishizawa T."/>
        </authorList>
    </citation>
    <scope>NUCLEOTIDE SEQUENCE</scope>
    <source>
        <strain evidence="7">E1425</strain>
    </source>
</reference>
<evidence type="ECO:0000256" key="1">
    <source>
        <dbReference type="ARBA" id="ARBA00004370"/>
    </source>
</evidence>
<evidence type="ECO:0000256" key="5">
    <source>
        <dbReference type="ARBA" id="ARBA00023136"/>
    </source>
</evidence>
<keyword evidence="8" id="KW-1185">Reference proteome</keyword>
<dbReference type="OrthoDB" id="5409308at2759"/>
<dbReference type="AlphaFoldDB" id="A0A9P3M2M2"/>
<accession>A0A9P3M2M2</accession>
<dbReference type="GO" id="GO:0005744">
    <property type="term" value="C:TIM23 mitochondrial import inner membrane translocase complex"/>
    <property type="evidence" value="ECO:0007669"/>
    <property type="project" value="TreeGrafter"/>
</dbReference>
<reference evidence="7" key="2">
    <citation type="journal article" date="2022" name="Microbiol. Resour. Announc.">
        <title>Whole-Genome Sequence of Entomortierella parvispora E1425, a Mucoromycotan Fungus Associated with Burkholderiaceae-Related Endosymbiotic Bacteria.</title>
        <authorList>
            <person name="Herlambang A."/>
            <person name="Guo Y."/>
            <person name="Takashima Y."/>
            <person name="Narisawa K."/>
            <person name="Ohta H."/>
            <person name="Nishizawa T."/>
        </authorList>
    </citation>
    <scope>NUCLEOTIDE SEQUENCE</scope>
    <source>
        <strain evidence="7">E1425</strain>
    </source>
</reference>